<protein>
    <submittedName>
        <fullName evidence="1">Uncharacterized protein</fullName>
    </submittedName>
</protein>
<evidence type="ECO:0000313" key="2">
    <source>
        <dbReference type="Proteomes" id="UP001497444"/>
    </source>
</evidence>
<proteinExistence type="predicted"/>
<accession>A0ABP0XAY1</accession>
<dbReference type="Proteomes" id="UP001497444">
    <property type="component" value="Chromosome 6"/>
</dbReference>
<name>A0ABP0XAY1_9BRYO</name>
<keyword evidence="2" id="KW-1185">Reference proteome</keyword>
<gene>
    <name evidence="1" type="ORF">CSSPJE1EN1_LOCUS20230</name>
</gene>
<sequence>MEAVMGGDKATQERLQARADAAENEWQAMMDEANNRTKAIKSIKQKALTSIASQRIRRGAKLKRQDFKKLHVTGATP</sequence>
<organism evidence="1 2">
    <name type="scientific">Sphagnum jensenii</name>
    <dbReference type="NCBI Taxonomy" id="128206"/>
    <lineage>
        <taxon>Eukaryota</taxon>
        <taxon>Viridiplantae</taxon>
        <taxon>Streptophyta</taxon>
        <taxon>Embryophyta</taxon>
        <taxon>Bryophyta</taxon>
        <taxon>Sphagnophytina</taxon>
        <taxon>Sphagnopsida</taxon>
        <taxon>Sphagnales</taxon>
        <taxon>Sphagnaceae</taxon>
        <taxon>Sphagnum</taxon>
    </lineage>
</organism>
<reference evidence="1" key="1">
    <citation type="submission" date="2024-02" db="EMBL/GenBank/DDBJ databases">
        <authorList>
            <consortium name="ELIXIR-Norway"/>
            <consortium name="Elixir Norway"/>
        </authorList>
    </citation>
    <scope>NUCLEOTIDE SEQUENCE</scope>
</reference>
<dbReference type="EMBL" id="OZ020101">
    <property type="protein sequence ID" value="CAK9274752.1"/>
    <property type="molecule type" value="Genomic_DNA"/>
</dbReference>
<evidence type="ECO:0000313" key="1">
    <source>
        <dbReference type="EMBL" id="CAK9274752.1"/>
    </source>
</evidence>